<dbReference type="Proteomes" id="UP000007013">
    <property type="component" value="Chromosome"/>
</dbReference>
<dbReference type="InterPro" id="IPR011008">
    <property type="entry name" value="Dimeric_a/b-barrel"/>
</dbReference>
<reference evidence="2 3" key="1">
    <citation type="journal article" date="2011" name="J. Bacteriol.">
        <title>Genome sequence of the verrucomicrobium Opitutus terrae PB90-1, an abundant inhabitant of rice paddy soil ecosystems.</title>
        <authorList>
            <person name="van Passel M.W."/>
            <person name="Kant R."/>
            <person name="Palva A."/>
            <person name="Copeland A."/>
            <person name="Lucas S."/>
            <person name="Lapidus A."/>
            <person name="Glavina del Rio T."/>
            <person name="Pitluck S."/>
            <person name="Goltsman E."/>
            <person name="Clum A."/>
            <person name="Sun H."/>
            <person name="Schmutz J."/>
            <person name="Larimer F.W."/>
            <person name="Land M.L."/>
            <person name="Hauser L."/>
            <person name="Kyrpides N."/>
            <person name="Mikhailova N."/>
            <person name="Richardson P.P."/>
            <person name="Janssen P.H."/>
            <person name="de Vos W.M."/>
            <person name="Smidt H."/>
        </authorList>
    </citation>
    <scope>NUCLEOTIDE SEQUENCE [LARGE SCALE GENOMIC DNA]</scope>
    <source>
        <strain evidence="3">DSM 11246 / JCM 15787 / PB90-1</strain>
    </source>
</reference>
<name>B1ZPD8_OPITP</name>
<dbReference type="Pfam" id="PF03992">
    <property type="entry name" value="ABM"/>
    <property type="match status" value="1"/>
</dbReference>
<dbReference type="PROSITE" id="PS51725">
    <property type="entry name" value="ABM"/>
    <property type="match status" value="1"/>
</dbReference>
<evidence type="ECO:0000259" key="1">
    <source>
        <dbReference type="PROSITE" id="PS51725"/>
    </source>
</evidence>
<accession>B1ZPD8</accession>
<organism evidence="2 3">
    <name type="scientific">Opitutus terrae (strain DSM 11246 / JCM 15787 / PB90-1)</name>
    <dbReference type="NCBI Taxonomy" id="452637"/>
    <lineage>
        <taxon>Bacteria</taxon>
        <taxon>Pseudomonadati</taxon>
        <taxon>Verrucomicrobiota</taxon>
        <taxon>Opitutia</taxon>
        <taxon>Opitutales</taxon>
        <taxon>Opitutaceae</taxon>
        <taxon>Opitutus</taxon>
    </lineage>
</organism>
<keyword evidence="2" id="KW-0503">Monooxygenase</keyword>
<keyword evidence="3" id="KW-1185">Reference proteome</keyword>
<dbReference type="GO" id="GO:0004497">
    <property type="term" value="F:monooxygenase activity"/>
    <property type="evidence" value="ECO:0007669"/>
    <property type="project" value="UniProtKB-KW"/>
</dbReference>
<dbReference type="PANTHER" id="PTHR33336">
    <property type="entry name" value="QUINOL MONOOXYGENASE YGIN-RELATED"/>
    <property type="match status" value="1"/>
</dbReference>
<protein>
    <submittedName>
        <fullName evidence="2">Antibiotic biosynthesis monooxygenase</fullName>
    </submittedName>
</protein>
<gene>
    <name evidence="2" type="ordered locus">Oter_0252</name>
</gene>
<dbReference type="Gene3D" id="3.30.70.100">
    <property type="match status" value="1"/>
</dbReference>
<dbReference type="InterPro" id="IPR007138">
    <property type="entry name" value="ABM_dom"/>
</dbReference>
<evidence type="ECO:0000313" key="3">
    <source>
        <dbReference type="Proteomes" id="UP000007013"/>
    </source>
</evidence>
<sequence length="101" mass="11217">MLVVHVHVHVQPDCVEAFKVASLDNARASVQEPGVARFDVMQQAEDPTRFVLVEAYRTPTAPAAHKETAHYAKWRDTVAPMMAEPRTSVKYANVFPGDAEL</sequence>
<dbReference type="HOGENOM" id="CLU_131496_3_0_0"/>
<dbReference type="AlphaFoldDB" id="B1ZPD8"/>
<feature type="domain" description="ABM" evidence="1">
    <location>
        <begin position="2"/>
        <end position="90"/>
    </location>
</feature>
<dbReference type="STRING" id="452637.Oter_0252"/>
<dbReference type="PANTHER" id="PTHR33336:SF1">
    <property type="entry name" value="(4S)-4-HYDROXY-5-PHOSPHONOOXYPENTANE-2,3-DIONE ISOMERASE"/>
    <property type="match status" value="1"/>
</dbReference>
<dbReference type="SUPFAM" id="SSF54909">
    <property type="entry name" value="Dimeric alpha+beta barrel"/>
    <property type="match status" value="1"/>
</dbReference>
<dbReference type="OrthoDB" id="9812754at2"/>
<dbReference type="KEGG" id="ote:Oter_0252"/>
<keyword evidence="2" id="KW-0560">Oxidoreductase</keyword>
<proteinExistence type="predicted"/>
<dbReference type="InterPro" id="IPR050744">
    <property type="entry name" value="AI-2_Isomerase_LsrG"/>
</dbReference>
<dbReference type="EMBL" id="CP001032">
    <property type="protein sequence ID" value="ACB73543.1"/>
    <property type="molecule type" value="Genomic_DNA"/>
</dbReference>
<evidence type="ECO:0000313" key="2">
    <source>
        <dbReference type="EMBL" id="ACB73543.1"/>
    </source>
</evidence>
<dbReference type="eggNOG" id="COG1359">
    <property type="taxonomic scope" value="Bacteria"/>
</dbReference>
<dbReference type="RefSeq" id="WP_012373081.1">
    <property type="nucleotide sequence ID" value="NC_010571.1"/>
</dbReference>
<dbReference type="GO" id="GO:0005829">
    <property type="term" value="C:cytosol"/>
    <property type="evidence" value="ECO:0007669"/>
    <property type="project" value="TreeGrafter"/>
</dbReference>